<feature type="region of interest" description="Disordered" evidence="7">
    <location>
        <begin position="350"/>
        <end position="370"/>
    </location>
</feature>
<dbReference type="Proteomes" id="UP000729402">
    <property type="component" value="Unassembled WGS sequence"/>
</dbReference>
<dbReference type="FunFam" id="1.10.510.10:FF:000368">
    <property type="entry name" value="cold-responsive protein kinase 1"/>
    <property type="match status" value="1"/>
</dbReference>
<keyword evidence="1" id="KW-0808">Transferase</keyword>
<dbReference type="Pfam" id="PF00069">
    <property type="entry name" value="Pkinase"/>
    <property type="match status" value="1"/>
</dbReference>
<dbReference type="PROSITE" id="PS00107">
    <property type="entry name" value="PROTEIN_KINASE_ATP"/>
    <property type="match status" value="1"/>
</dbReference>
<dbReference type="PANTHER" id="PTHR47973">
    <property type="entry name" value="CYSTEINE-RICH RECEPTOR-LIKE PROTEIN KINASE 3"/>
    <property type="match status" value="1"/>
</dbReference>
<dbReference type="CDD" id="cd14066">
    <property type="entry name" value="STKc_IRAK"/>
    <property type="match status" value="1"/>
</dbReference>
<keyword evidence="4 5" id="KW-0067">ATP-binding</keyword>
<feature type="compositionally biased region" description="Low complexity" evidence="7">
    <location>
        <begin position="351"/>
        <end position="370"/>
    </location>
</feature>
<dbReference type="InterPro" id="IPR017441">
    <property type="entry name" value="Protein_kinase_ATP_BS"/>
</dbReference>
<evidence type="ECO:0000256" key="5">
    <source>
        <dbReference type="PROSITE-ProRule" id="PRU10141"/>
    </source>
</evidence>
<reference evidence="9" key="2">
    <citation type="submission" date="2021-02" db="EMBL/GenBank/DDBJ databases">
        <authorList>
            <person name="Kimball J.A."/>
            <person name="Haas M.W."/>
            <person name="Macchietto M."/>
            <person name="Kono T."/>
            <person name="Duquette J."/>
            <person name="Shao M."/>
        </authorList>
    </citation>
    <scope>NUCLEOTIDE SEQUENCE</scope>
    <source>
        <tissue evidence="9">Fresh leaf tissue</tissue>
    </source>
</reference>
<evidence type="ECO:0000256" key="1">
    <source>
        <dbReference type="ARBA" id="ARBA00022679"/>
    </source>
</evidence>
<comment type="similarity">
    <text evidence="6">Belongs to the protein kinase superfamily.</text>
</comment>
<dbReference type="EMBL" id="JAAALK010000082">
    <property type="protein sequence ID" value="KAG8086941.1"/>
    <property type="molecule type" value="Genomic_DNA"/>
</dbReference>
<feature type="domain" description="Protein kinase" evidence="8">
    <location>
        <begin position="39"/>
        <end position="348"/>
    </location>
</feature>
<evidence type="ECO:0000313" key="10">
    <source>
        <dbReference type="Proteomes" id="UP000729402"/>
    </source>
</evidence>
<dbReference type="PROSITE" id="PS00108">
    <property type="entry name" value="PROTEIN_KINASE_ST"/>
    <property type="match status" value="1"/>
</dbReference>
<organism evidence="9 10">
    <name type="scientific">Zizania palustris</name>
    <name type="common">Northern wild rice</name>
    <dbReference type="NCBI Taxonomy" id="103762"/>
    <lineage>
        <taxon>Eukaryota</taxon>
        <taxon>Viridiplantae</taxon>
        <taxon>Streptophyta</taxon>
        <taxon>Embryophyta</taxon>
        <taxon>Tracheophyta</taxon>
        <taxon>Spermatophyta</taxon>
        <taxon>Magnoliopsida</taxon>
        <taxon>Liliopsida</taxon>
        <taxon>Poales</taxon>
        <taxon>Poaceae</taxon>
        <taxon>BOP clade</taxon>
        <taxon>Oryzoideae</taxon>
        <taxon>Oryzeae</taxon>
        <taxon>Zizaniinae</taxon>
        <taxon>Zizania</taxon>
    </lineage>
</organism>
<feature type="binding site" evidence="5">
    <location>
        <position position="67"/>
    </location>
    <ligand>
        <name>ATP</name>
        <dbReference type="ChEBI" id="CHEBI:30616"/>
    </ligand>
</feature>
<proteinExistence type="inferred from homology"/>
<dbReference type="GO" id="GO:0004674">
    <property type="term" value="F:protein serine/threonine kinase activity"/>
    <property type="evidence" value="ECO:0007669"/>
    <property type="project" value="UniProtKB-KW"/>
</dbReference>
<keyword evidence="3" id="KW-0418">Kinase</keyword>
<reference evidence="9" key="1">
    <citation type="journal article" date="2021" name="bioRxiv">
        <title>Whole Genome Assembly and Annotation of Northern Wild Rice, Zizania palustris L., Supports a Whole Genome Duplication in the Zizania Genus.</title>
        <authorList>
            <person name="Haas M."/>
            <person name="Kono T."/>
            <person name="Macchietto M."/>
            <person name="Millas R."/>
            <person name="McGilp L."/>
            <person name="Shao M."/>
            <person name="Duquette J."/>
            <person name="Hirsch C.N."/>
            <person name="Kimball J."/>
        </authorList>
    </citation>
    <scope>NUCLEOTIDE SEQUENCE</scope>
    <source>
        <tissue evidence="9">Fresh leaf tissue</tissue>
    </source>
</reference>
<dbReference type="FunFam" id="3.30.200.20:FF:000225">
    <property type="entry name" value="cold-responsive protein kinase 1"/>
    <property type="match status" value="1"/>
</dbReference>
<evidence type="ECO:0000256" key="7">
    <source>
        <dbReference type="SAM" id="MobiDB-lite"/>
    </source>
</evidence>
<sequence>MSCCFMCGNNTQQSGEGEQGENRVRIFSYNELRKATHDFSAANKIGEGGFGSVFRGRLKDGTMVAVKLLSATSRQGVREFINELTTISNTMHENLITLVGCCAEGSHRILAYNYLENNSLQHTLLGPGRSNIQFNWRARFKIAVGVARGLAFLHEEVHPHIIHRDIKASNILLDKDLTPKISDFGLARLLPPNATHVSTRVAGTTGYLAPEYALRGQVTRKSDIYSFGVLILEIVSGRCNYNARLPYEEQFLLERTWTSYEQGHLENIIDVDLEDDLDVEQACRFLKVGLLCTQDATKLRPSMTDVVRMLLGEMDVSTERITKPSVISGLGELQASDQQRSSDAHSLLLRSSTTIEPSTSSSDATTQSSL</sequence>
<dbReference type="InterPro" id="IPR008271">
    <property type="entry name" value="Ser/Thr_kinase_AS"/>
</dbReference>
<evidence type="ECO:0000313" key="9">
    <source>
        <dbReference type="EMBL" id="KAG8086941.1"/>
    </source>
</evidence>
<keyword evidence="10" id="KW-1185">Reference proteome</keyword>
<evidence type="ECO:0000256" key="6">
    <source>
        <dbReference type="RuleBase" id="RU000304"/>
    </source>
</evidence>
<keyword evidence="6" id="KW-0723">Serine/threonine-protein kinase</keyword>
<name>A0A8J5WBB0_ZIZPA</name>
<gene>
    <name evidence="9" type="ORF">GUJ93_ZPchr0010g8783</name>
</gene>
<dbReference type="AlphaFoldDB" id="A0A8J5WBB0"/>
<keyword evidence="2 5" id="KW-0547">Nucleotide-binding</keyword>
<dbReference type="InterPro" id="IPR052059">
    <property type="entry name" value="CR_Ser/Thr_kinase"/>
</dbReference>
<evidence type="ECO:0000256" key="4">
    <source>
        <dbReference type="ARBA" id="ARBA00022840"/>
    </source>
</evidence>
<evidence type="ECO:0000256" key="3">
    <source>
        <dbReference type="ARBA" id="ARBA00022777"/>
    </source>
</evidence>
<dbReference type="SMART" id="SM00220">
    <property type="entry name" value="S_TKc"/>
    <property type="match status" value="1"/>
</dbReference>
<accession>A0A8J5WBB0</accession>
<protein>
    <recommendedName>
        <fullName evidence="8">Protein kinase domain-containing protein</fullName>
    </recommendedName>
</protein>
<dbReference type="GO" id="GO:0005524">
    <property type="term" value="F:ATP binding"/>
    <property type="evidence" value="ECO:0007669"/>
    <property type="project" value="UniProtKB-UniRule"/>
</dbReference>
<evidence type="ECO:0000256" key="2">
    <source>
        <dbReference type="ARBA" id="ARBA00022741"/>
    </source>
</evidence>
<comment type="caution">
    <text evidence="9">The sequence shown here is derived from an EMBL/GenBank/DDBJ whole genome shotgun (WGS) entry which is preliminary data.</text>
</comment>
<dbReference type="InterPro" id="IPR000719">
    <property type="entry name" value="Prot_kinase_dom"/>
</dbReference>
<dbReference type="OrthoDB" id="4062651at2759"/>
<dbReference type="PROSITE" id="PS50011">
    <property type="entry name" value="PROTEIN_KINASE_DOM"/>
    <property type="match status" value="1"/>
</dbReference>
<evidence type="ECO:0000259" key="8">
    <source>
        <dbReference type="PROSITE" id="PS50011"/>
    </source>
</evidence>